<dbReference type="InterPro" id="IPR043128">
    <property type="entry name" value="Rev_trsase/Diguanyl_cyclase"/>
</dbReference>
<dbReference type="AlphaFoldDB" id="A0A7D4TFH8"/>
<dbReference type="InterPro" id="IPR001633">
    <property type="entry name" value="EAL_dom"/>
</dbReference>
<dbReference type="GO" id="GO:0071732">
    <property type="term" value="P:cellular response to nitric oxide"/>
    <property type="evidence" value="ECO:0007669"/>
    <property type="project" value="UniProtKB-ARBA"/>
</dbReference>
<dbReference type="Gene3D" id="3.20.20.450">
    <property type="entry name" value="EAL domain"/>
    <property type="match status" value="1"/>
</dbReference>
<reference evidence="8 9" key="1">
    <citation type="submission" date="2020-05" db="EMBL/GenBank/DDBJ databases">
        <title>Thiomicrorhabdus sediminis sp.nov. and Thiomicrorhabdus xiamenensis sp.nov., novel sulfur-oxidizing bacteria isolated from coastal sediment.</title>
        <authorList>
            <person name="Liu X."/>
        </authorList>
    </citation>
    <scope>NUCLEOTIDE SEQUENCE [LARGE SCALE GENOMIC DNA]</scope>
    <source>
        <strain evidence="8 9">G2</strain>
    </source>
</reference>
<comment type="catalytic activity">
    <reaction evidence="4">
        <text>3',3'-c-di-GMP + H2O = 5'-phosphoguanylyl(3'-&gt;5')guanosine + H(+)</text>
        <dbReference type="Rhea" id="RHEA:24902"/>
        <dbReference type="ChEBI" id="CHEBI:15377"/>
        <dbReference type="ChEBI" id="CHEBI:15378"/>
        <dbReference type="ChEBI" id="CHEBI:58754"/>
        <dbReference type="ChEBI" id="CHEBI:58805"/>
        <dbReference type="EC" id="3.1.4.52"/>
    </reaction>
    <physiologicalReaction direction="left-to-right" evidence="4">
        <dbReference type="Rhea" id="RHEA:24903"/>
    </physiologicalReaction>
</comment>
<evidence type="ECO:0000256" key="3">
    <source>
        <dbReference type="ARBA" id="ARBA00022636"/>
    </source>
</evidence>
<feature type="domain" description="GGDEF" evidence="7">
    <location>
        <begin position="442"/>
        <end position="576"/>
    </location>
</feature>
<dbReference type="SUPFAM" id="SSF141868">
    <property type="entry name" value="EAL domain-like"/>
    <property type="match status" value="1"/>
</dbReference>
<organism evidence="8 9">
    <name type="scientific">Thiomicrorhabdus xiamenensis</name>
    <dbReference type="NCBI Taxonomy" id="2739063"/>
    <lineage>
        <taxon>Bacteria</taxon>
        <taxon>Pseudomonadati</taxon>
        <taxon>Pseudomonadota</taxon>
        <taxon>Gammaproteobacteria</taxon>
        <taxon>Thiotrichales</taxon>
        <taxon>Piscirickettsiaceae</taxon>
        <taxon>Thiomicrorhabdus</taxon>
    </lineage>
</organism>
<keyword evidence="5" id="KW-0812">Transmembrane</keyword>
<name>A0A7D4TFH8_9GAMM</name>
<keyword evidence="5" id="KW-1133">Transmembrane helix</keyword>
<dbReference type="PANTHER" id="PTHR44757:SF2">
    <property type="entry name" value="BIOFILM ARCHITECTURE MAINTENANCE PROTEIN MBAA"/>
    <property type="match status" value="1"/>
</dbReference>
<keyword evidence="5" id="KW-0472">Membrane</keyword>
<dbReference type="PANTHER" id="PTHR44757">
    <property type="entry name" value="DIGUANYLATE CYCLASE DGCP"/>
    <property type="match status" value="1"/>
</dbReference>
<feature type="transmembrane region" description="Helical" evidence="5">
    <location>
        <begin position="16"/>
        <end position="36"/>
    </location>
</feature>
<evidence type="ECO:0000256" key="1">
    <source>
        <dbReference type="ARBA" id="ARBA00001946"/>
    </source>
</evidence>
<proteinExistence type="predicted"/>
<dbReference type="PROSITE" id="PS50883">
    <property type="entry name" value="EAL"/>
    <property type="match status" value="1"/>
</dbReference>
<evidence type="ECO:0000259" key="6">
    <source>
        <dbReference type="PROSITE" id="PS50883"/>
    </source>
</evidence>
<dbReference type="Gene3D" id="6.10.340.10">
    <property type="match status" value="1"/>
</dbReference>
<dbReference type="EC" id="3.1.4.52" evidence="2"/>
<dbReference type="SMART" id="SM00052">
    <property type="entry name" value="EAL"/>
    <property type="match status" value="1"/>
</dbReference>
<dbReference type="InterPro" id="IPR035919">
    <property type="entry name" value="EAL_sf"/>
</dbReference>
<dbReference type="KEGG" id="txa:HQN79_04555"/>
<dbReference type="CDD" id="cd01948">
    <property type="entry name" value="EAL"/>
    <property type="match status" value="1"/>
</dbReference>
<dbReference type="Pfam" id="PF00990">
    <property type="entry name" value="GGDEF"/>
    <property type="match status" value="1"/>
</dbReference>
<sequence length="839" mass="95873">MLLRNTAGLPSLRKRYISLTIFLGLFVASLVAFGYFQTSTIKNAVSKGYEGVLQEQANLEDVRNHLLVINKDINLFLLDPQNENLIKEIDSYTEKSLKSLNQLVNSQHEYHVELEDKVNPIIDYFEKLNREVKRLIEYRLDINKQYPAMAISANEMEGQQDEVNSGFELLIMEIESGSLELKSTELYPLLLKSQTLWSKTISQSRIYMANRLASFTTGILEQQGQSLADMFLVFESNIRRLKALYSKENSFEGTAILDSIQKVSEAWFVNFLEMRVISETGQWRADTVIMRNSVFPLVNEITQGCNDVEAIIKREKQFLDEELSRSDDSFKYLIYGIIALYLIVISSILMSMEWSIFKPIERVTQALRSRAFGMDMPKIETTETEEIARLIEAFVQMDEEVTHRQNALEHQAMHDHLTGLPNRFLLNQRIEYQLLSAERQQGSFVLFVMDLDFFKEINDTLGHASGDKLLIEASERIHKLIRKSDTLARLGGDEFSILLPDMHKLQAGELAEQIIEQIGQPFELNGEKVNVSISIGIVSYPDDGLNAETLLQYADMAMYAAKRKRIGYSRYDSSENIYSKERLTLVGDLIDALENDQFELHYQPQVAAENGRICGAEALLRWQHKEHGYVPPDKIIEMAERLGIIHKLSLYVLRKAIAECRRWHQLGSDVSVSVNLSVRDLANEQLCAKIREYLNEFALDYRYLTVEITESVMMENLALSLGQLKKLNKLGINISIDDFGTGFSSLAYLKRLPVNELKIDKSFIMEIDEDENDQQIVSSTINLGHSLGLKVVAEGVETQQVMDMIKDFGCDQIQGYFISKPLPAKAFRQLLKNASRNVS</sequence>
<dbReference type="Proteomes" id="UP000504724">
    <property type="component" value="Chromosome"/>
</dbReference>
<comment type="cofactor">
    <cofactor evidence="1">
        <name>Mg(2+)</name>
        <dbReference type="ChEBI" id="CHEBI:18420"/>
    </cofactor>
</comment>
<gene>
    <name evidence="8" type="ORF">HQN79_04555</name>
</gene>
<dbReference type="EMBL" id="CP054020">
    <property type="protein sequence ID" value="QKI88888.1"/>
    <property type="molecule type" value="Genomic_DNA"/>
</dbReference>
<keyword evidence="3" id="KW-0973">c-di-GMP</keyword>
<dbReference type="InterPro" id="IPR000160">
    <property type="entry name" value="GGDEF_dom"/>
</dbReference>
<dbReference type="FunFam" id="3.30.70.270:FF:000001">
    <property type="entry name" value="Diguanylate cyclase domain protein"/>
    <property type="match status" value="1"/>
</dbReference>
<evidence type="ECO:0000313" key="9">
    <source>
        <dbReference type="Proteomes" id="UP000504724"/>
    </source>
</evidence>
<dbReference type="GO" id="GO:0071111">
    <property type="term" value="F:cyclic-guanylate-specific phosphodiesterase activity"/>
    <property type="evidence" value="ECO:0007669"/>
    <property type="project" value="UniProtKB-EC"/>
</dbReference>
<dbReference type="CDD" id="cd01949">
    <property type="entry name" value="GGDEF"/>
    <property type="match status" value="1"/>
</dbReference>
<keyword evidence="9" id="KW-1185">Reference proteome</keyword>
<accession>A0A7D4TFH8</accession>
<evidence type="ECO:0000256" key="4">
    <source>
        <dbReference type="ARBA" id="ARBA00051114"/>
    </source>
</evidence>
<dbReference type="Pfam" id="PF00563">
    <property type="entry name" value="EAL"/>
    <property type="match status" value="1"/>
</dbReference>
<feature type="transmembrane region" description="Helical" evidence="5">
    <location>
        <begin position="332"/>
        <end position="352"/>
    </location>
</feature>
<evidence type="ECO:0000259" key="7">
    <source>
        <dbReference type="PROSITE" id="PS50887"/>
    </source>
</evidence>
<dbReference type="Gene3D" id="3.30.70.270">
    <property type="match status" value="1"/>
</dbReference>
<dbReference type="NCBIfam" id="TIGR00254">
    <property type="entry name" value="GGDEF"/>
    <property type="match status" value="1"/>
</dbReference>
<dbReference type="FunFam" id="3.20.20.450:FF:000001">
    <property type="entry name" value="Cyclic di-GMP phosphodiesterase yahA"/>
    <property type="match status" value="1"/>
</dbReference>
<evidence type="ECO:0000313" key="8">
    <source>
        <dbReference type="EMBL" id="QKI88888.1"/>
    </source>
</evidence>
<dbReference type="InterPro" id="IPR052155">
    <property type="entry name" value="Biofilm_reg_signaling"/>
</dbReference>
<dbReference type="PROSITE" id="PS50887">
    <property type="entry name" value="GGDEF"/>
    <property type="match status" value="1"/>
</dbReference>
<dbReference type="InterPro" id="IPR029787">
    <property type="entry name" value="Nucleotide_cyclase"/>
</dbReference>
<protein>
    <recommendedName>
        <fullName evidence="2">cyclic-guanylate-specific phosphodiesterase</fullName>
        <ecNumber evidence="2">3.1.4.52</ecNumber>
    </recommendedName>
</protein>
<feature type="domain" description="EAL" evidence="6">
    <location>
        <begin position="582"/>
        <end position="835"/>
    </location>
</feature>
<evidence type="ECO:0000256" key="5">
    <source>
        <dbReference type="SAM" id="Phobius"/>
    </source>
</evidence>
<dbReference type="SUPFAM" id="SSF55073">
    <property type="entry name" value="Nucleotide cyclase"/>
    <property type="match status" value="1"/>
</dbReference>
<dbReference type="SMART" id="SM00267">
    <property type="entry name" value="GGDEF"/>
    <property type="match status" value="1"/>
</dbReference>
<evidence type="ECO:0000256" key="2">
    <source>
        <dbReference type="ARBA" id="ARBA00012282"/>
    </source>
</evidence>
<dbReference type="RefSeq" id="WP_173284518.1">
    <property type="nucleotide sequence ID" value="NZ_CP054020.1"/>
</dbReference>